<comment type="subcellular location">
    <subcellularLocation>
        <location evidence="1">Membrane</location>
    </subcellularLocation>
</comment>
<feature type="transmembrane region" description="Helical" evidence="7">
    <location>
        <begin position="288"/>
        <end position="310"/>
    </location>
</feature>
<keyword evidence="9" id="KW-1185">Reference proteome</keyword>
<dbReference type="PANTHER" id="PTHR31113">
    <property type="entry name" value="UPF0496 PROTEIN 3-RELATED"/>
    <property type="match status" value="1"/>
</dbReference>
<evidence type="ECO:0000256" key="1">
    <source>
        <dbReference type="ARBA" id="ARBA00004370"/>
    </source>
</evidence>
<dbReference type="eggNOG" id="ENOG502QSPN">
    <property type="taxonomic scope" value="Eukaryota"/>
</dbReference>
<keyword evidence="3 7" id="KW-0812">Transmembrane</keyword>
<reference evidence="9" key="1">
    <citation type="submission" date="2013-01" db="EMBL/GenBank/DDBJ databases">
        <title>Draft Genome Sequence of a Mulberry Tree, Morus notabilis C.K. Schneid.</title>
        <authorList>
            <person name="He N."/>
            <person name="Zhao S."/>
        </authorList>
    </citation>
    <scope>NUCLEOTIDE SEQUENCE</scope>
</reference>
<evidence type="ECO:0000256" key="3">
    <source>
        <dbReference type="ARBA" id="ARBA00022692"/>
    </source>
</evidence>
<dbReference type="AlphaFoldDB" id="W9SAP0"/>
<evidence type="ECO:0000256" key="5">
    <source>
        <dbReference type="ARBA" id="ARBA00023136"/>
    </source>
</evidence>
<evidence type="ECO:0000313" key="8">
    <source>
        <dbReference type="EMBL" id="EXC19881.1"/>
    </source>
</evidence>
<feature type="region of interest" description="Disordered" evidence="6">
    <location>
        <begin position="1"/>
        <end position="47"/>
    </location>
</feature>
<dbReference type="GO" id="GO:0016020">
    <property type="term" value="C:membrane"/>
    <property type="evidence" value="ECO:0007669"/>
    <property type="project" value="UniProtKB-SubCell"/>
</dbReference>
<organism evidence="8 9">
    <name type="scientific">Morus notabilis</name>
    <dbReference type="NCBI Taxonomy" id="981085"/>
    <lineage>
        <taxon>Eukaryota</taxon>
        <taxon>Viridiplantae</taxon>
        <taxon>Streptophyta</taxon>
        <taxon>Embryophyta</taxon>
        <taxon>Tracheophyta</taxon>
        <taxon>Spermatophyta</taxon>
        <taxon>Magnoliopsida</taxon>
        <taxon>eudicotyledons</taxon>
        <taxon>Gunneridae</taxon>
        <taxon>Pentapetalae</taxon>
        <taxon>rosids</taxon>
        <taxon>fabids</taxon>
        <taxon>Rosales</taxon>
        <taxon>Moraceae</taxon>
        <taxon>Moreae</taxon>
        <taxon>Morus</taxon>
    </lineage>
</organism>
<protein>
    <submittedName>
        <fullName evidence="8">Uncharacterized protein</fullName>
    </submittedName>
</protein>
<sequence length="455" mass="50680">MAKMARMGGSTEEGLPAAGRDLQCSSFSTSSSIPTPTKCFKQGRRSRRRDGGLVAQLWIKNDEKGAGSGGEGCALGGERMIQSCDGGGGSIFTSKLTPVEKELREVRKSLNINEEYVSALRTKSYADFFNKAQLLVNHEQSSPSYCHRKFSETLLEPGQEAIPGILESALILSKLPELKTLMLKYFDISAEASTICSHLLRSINQIQSNHHFIQRLLDGIDDISRDQECSPENFKLIISELNLFIGTNPFLNPNDHDFKMIREKYSAVFQCLKSMRKKVRKKIKLIKGLQKASGICITAACGLVALAAIVLAAHTLTALFMGPALFGFPLKRLVNKLSNFSFLRSGFLRKVGNQLDLAAKGTYILNRDFDTMSRLVARLGGTFDHNKKMIQSCLVRREYRFCLQAVKELKKGDFGFRKQMEELEEHVILSLVTINRARALVIKEMFSSTACAEEL</sequence>
<dbReference type="EMBL" id="KE345896">
    <property type="protein sequence ID" value="EXC19881.1"/>
    <property type="molecule type" value="Genomic_DNA"/>
</dbReference>
<proteinExistence type="inferred from homology"/>
<keyword evidence="4 7" id="KW-1133">Transmembrane helix</keyword>
<dbReference type="PANTHER" id="PTHR31113:SF2">
    <property type="entry name" value="OS04G0423200 PROTEIN"/>
    <property type="match status" value="1"/>
</dbReference>
<keyword evidence="5 7" id="KW-0472">Membrane</keyword>
<evidence type="ECO:0000256" key="6">
    <source>
        <dbReference type="SAM" id="MobiDB-lite"/>
    </source>
</evidence>
<evidence type="ECO:0000256" key="2">
    <source>
        <dbReference type="ARBA" id="ARBA00009074"/>
    </source>
</evidence>
<evidence type="ECO:0000313" key="9">
    <source>
        <dbReference type="Proteomes" id="UP000030645"/>
    </source>
</evidence>
<dbReference type="Pfam" id="PF05055">
    <property type="entry name" value="DUF677"/>
    <property type="match status" value="1"/>
</dbReference>
<evidence type="ECO:0000256" key="4">
    <source>
        <dbReference type="ARBA" id="ARBA00022989"/>
    </source>
</evidence>
<gene>
    <name evidence="8" type="ORF">L484_017858</name>
</gene>
<evidence type="ECO:0000256" key="7">
    <source>
        <dbReference type="SAM" id="Phobius"/>
    </source>
</evidence>
<dbReference type="STRING" id="981085.W9SAP0"/>
<name>W9SAP0_9ROSA</name>
<dbReference type="Proteomes" id="UP000030645">
    <property type="component" value="Unassembled WGS sequence"/>
</dbReference>
<dbReference type="InterPro" id="IPR007749">
    <property type="entry name" value="DUF677"/>
</dbReference>
<comment type="similarity">
    <text evidence="2">Belongs to the UPF0496 family.</text>
</comment>
<accession>W9SAP0</accession>